<dbReference type="PROSITE" id="PS51257">
    <property type="entry name" value="PROKAR_LIPOPROTEIN"/>
    <property type="match status" value="1"/>
</dbReference>
<accession>A0A5C7AZ31</accession>
<proteinExistence type="predicted"/>
<organism evidence="1 2">
    <name type="scientific">Algoriphagus aquimarinus</name>
    <dbReference type="NCBI Taxonomy" id="237018"/>
    <lineage>
        <taxon>Bacteria</taxon>
        <taxon>Pseudomonadati</taxon>
        <taxon>Bacteroidota</taxon>
        <taxon>Cytophagia</taxon>
        <taxon>Cytophagales</taxon>
        <taxon>Cyclobacteriaceae</taxon>
        <taxon>Algoriphagus</taxon>
    </lineage>
</organism>
<protein>
    <submittedName>
        <fullName evidence="1">DUF4856 domain-containing protein</fullName>
    </submittedName>
</protein>
<dbReference type="RefSeq" id="WP_146914349.1">
    <property type="nucleotide sequence ID" value="NZ_VORW01000001.1"/>
</dbReference>
<dbReference type="AlphaFoldDB" id="A0A5C7AZ31"/>
<sequence>MINYFKNHALILGICLVGFSSCETENEKPNLRSKIEYSSLVASSPYSGQFLATTGTTTVDLTEGNTSLRMFQSLNYYFTSSIKAKTTIQAQKASNLFSNTGNSFIDITDTGISVSGTALNSSSLSLSEMVAASRSQAEATTTKTNFGLMFSQLEQASLSLNKAATSNTAGMLGTYLVDENGIEIAQVIQKSLIGALQLDYIGNVLLKEGLNADNYSLVEGKNYTKLEHNWDMAYGMLTLNPVYLEGYTDSQRGPLSEFGAGSYIWEYNKESYAKIFPAFLKGRAAIVNNDRAELEIQALFIRKEFEKALANAALGYLGKWRTSTSDDKRAHAIGEGLGFIYSLRFASTYQADAMFSDAILLNLVGGTNDFWNLDASKINAAELAIKAKFGL</sequence>
<dbReference type="InterPro" id="IPR032331">
    <property type="entry name" value="DUF4856"/>
</dbReference>
<comment type="caution">
    <text evidence="1">The sequence shown here is derived from an EMBL/GenBank/DDBJ whole genome shotgun (WGS) entry which is preliminary data.</text>
</comment>
<gene>
    <name evidence="1" type="ORF">ESV85_00640</name>
</gene>
<evidence type="ECO:0000313" key="1">
    <source>
        <dbReference type="EMBL" id="TXE14100.1"/>
    </source>
</evidence>
<evidence type="ECO:0000313" key="2">
    <source>
        <dbReference type="Proteomes" id="UP000321935"/>
    </source>
</evidence>
<dbReference type="EMBL" id="VORW01000001">
    <property type="protein sequence ID" value="TXE14100.1"/>
    <property type="molecule type" value="Genomic_DNA"/>
</dbReference>
<dbReference type="Pfam" id="PF16148">
    <property type="entry name" value="DUF4856"/>
    <property type="match status" value="1"/>
</dbReference>
<name>A0A5C7AZ31_9BACT</name>
<reference evidence="1 2" key="1">
    <citation type="submission" date="2019-08" db="EMBL/GenBank/DDBJ databases">
        <title>Genomes sequence of Algoriphagus aquimarinus ACAM450.</title>
        <authorList>
            <person name="Bowman J.P."/>
        </authorList>
    </citation>
    <scope>NUCLEOTIDE SEQUENCE [LARGE SCALE GENOMIC DNA]</scope>
    <source>
        <strain evidence="1 2">ACAM 450</strain>
    </source>
</reference>
<dbReference type="OrthoDB" id="5498726at2"/>
<dbReference type="Proteomes" id="UP000321935">
    <property type="component" value="Unassembled WGS sequence"/>
</dbReference>